<feature type="region of interest" description="Disordered" evidence="1">
    <location>
        <begin position="251"/>
        <end position="308"/>
    </location>
</feature>
<dbReference type="OrthoDB" id="308383at2759"/>
<feature type="compositionally biased region" description="Low complexity" evidence="1">
    <location>
        <begin position="412"/>
        <end position="440"/>
    </location>
</feature>
<accession>U4UIB6</accession>
<name>U4UIB6_DENPD</name>
<proteinExistence type="predicted"/>
<feature type="compositionally biased region" description="Acidic residues" evidence="1">
    <location>
        <begin position="765"/>
        <end position="784"/>
    </location>
</feature>
<dbReference type="STRING" id="77166.U4UIB6"/>
<feature type="region of interest" description="Disordered" evidence="1">
    <location>
        <begin position="409"/>
        <end position="492"/>
    </location>
</feature>
<feature type="compositionally biased region" description="Basic and acidic residues" evidence="1">
    <location>
        <begin position="632"/>
        <end position="642"/>
    </location>
</feature>
<gene>
    <name evidence="2" type="ORF">D910_07000</name>
</gene>
<evidence type="ECO:0008006" key="4">
    <source>
        <dbReference type="Google" id="ProtNLM"/>
    </source>
</evidence>
<dbReference type="Proteomes" id="UP000030742">
    <property type="component" value="Unassembled WGS sequence"/>
</dbReference>
<reference evidence="2 3" key="1">
    <citation type="journal article" date="2013" name="Genome Biol.">
        <title>Draft genome of the mountain pine beetle, Dendroctonus ponderosae Hopkins, a major forest pest.</title>
        <authorList>
            <person name="Keeling C.I."/>
            <person name="Yuen M.M."/>
            <person name="Liao N.Y."/>
            <person name="Docking T.R."/>
            <person name="Chan S.K."/>
            <person name="Taylor G.A."/>
            <person name="Palmquist D.L."/>
            <person name="Jackman S.D."/>
            <person name="Nguyen A."/>
            <person name="Li M."/>
            <person name="Henderson H."/>
            <person name="Janes J.K."/>
            <person name="Zhao Y."/>
            <person name="Pandoh P."/>
            <person name="Moore R."/>
            <person name="Sperling F.A."/>
            <person name="Huber D.P."/>
            <person name="Birol I."/>
            <person name="Jones S.J."/>
            <person name="Bohlmann J."/>
        </authorList>
    </citation>
    <scope>NUCLEOTIDE SEQUENCE</scope>
</reference>
<sequence length="968" mass="106602">MGLAHPGGPVALPPSLLAYPPPPTFDRRPLLLELVARACFHPIVMIFCLLLADQEQPLLLEDLLEQEKREQEKQHQTGPERAAEPEPALLSDHDFERLKADVFSSEAGPSAWPPTRPAPAPTQHTTEITTRIKMFNANVMPAPPLPPDNAVTEQDKQAQIVYEQWLNHQNNVLSQQLSYYDTEVQKLRKSRKSLNSKQRQLRKTGNQLNEVDAAEFQRISAEQAILQKHLESSRKQSRQHTMLIQEYRNKQQSLQKAPVGTSPIHHSPMMSPQRSPMNSPGPMVAHSPALLPSPGGSPGSTPSPSQVCLPPPAPRMTSPQHRRVVTSPSYATELRNNVNQMRFMRPTAVVDHQRVRSQTPNPHQALLQKQLHQQALLHQQQGDANQAASDGSGVLHSPRVAQLIQHRNLSRQQQMSPQQHQMAMQLQARLQQQQQQSPQSPIMPPKSPLHSQQPPNMSPHSMPSSPMPPKSPLLGFNTPGSPVGRATYQPNSPMMMQYQPPSPLMRRPPSVENPRTPYSMDAHLPDHGGGGGNPNNPLNPVPLAQPECDFSRLGLRGGAQVPPTGFRFSKLGLKGGAPMWGGFGRGEKRVPTPPTAEGTDSDFIAKPKKEPHISKVSILKKKTAVPKSSPKMSKEVGDFEGESTKKDLTEMVVDFEDDNSSVLASEVSLSSAAQQNDDELEMTETLSQDDIGEVLASPMEADQISDEFLLFQGNMVVDLSGNAHYSDKEETEEEYPNIVIRSPTTSDDEFIMQGRTKKYNIMDVESPEPDTNTEPEDEEPTEESEVVIIDQAEEQISTKEDFEELIDEGSRKKTDFQKFTATSVYSFPPKPLVRPIVSKATPKISLITPTIIQNFAAPTLGAETQQLILTPTSKITTTSAGSKLTSIILTHNAMRSNLFKAGTASPGITIVSASTSQIASILPSKFTVPVISASAVRQLPNVKGISYLPNLKASDRNVCEKTIVGLYF</sequence>
<organism evidence="2 3">
    <name type="scientific">Dendroctonus ponderosae</name>
    <name type="common">Mountain pine beetle</name>
    <dbReference type="NCBI Taxonomy" id="77166"/>
    <lineage>
        <taxon>Eukaryota</taxon>
        <taxon>Metazoa</taxon>
        <taxon>Ecdysozoa</taxon>
        <taxon>Arthropoda</taxon>
        <taxon>Hexapoda</taxon>
        <taxon>Insecta</taxon>
        <taxon>Pterygota</taxon>
        <taxon>Neoptera</taxon>
        <taxon>Endopterygota</taxon>
        <taxon>Coleoptera</taxon>
        <taxon>Polyphaga</taxon>
        <taxon>Cucujiformia</taxon>
        <taxon>Curculionidae</taxon>
        <taxon>Scolytinae</taxon>
        <taxon>Dendroctonus</taxon>
    </lineage>
</organism>
<dbReference type="AlphaFoldDB" id="U4UIB6"/>
<feature type="region of interest" description="Disordered" evidence="1">
    <location>
        <begin position="763"/>
        <end position="784"/>
    </location>
</feature>
<protein>
    <recommendedName>
        <fullName evidence="4">Histone-lysine N-methyltransferase</fullName>
    </recommendedName>
</protein>
<feature type="compositionally biased region" description="Low complexity" evidence="1">
    <location>
        <begin position="287"/>
        <end position="305"/>
    </location>
</feature>
<evidence type="ECO:0000313" key="3">
    <source>
        <dbReference type="Proteomes" id="UP000030742"/>
    </source>
</evidence>
<feature type="compositionally biased region" description="Low complexity" evidence="1">
    <location>
        <begin position="454"/>
        <end position="464"/>
    </location>
</feature>
<dbReference type="EMBL" id="KB632184">
    <property type="protein sequence ID" value="ERL89635.1"/>
    <property type="molecule type" value="Genomic_DNA"/>
</dbReference>
<feature type="region of interest" description="Disordered" evidence="1">
    <location>
        <begin position="582"/>
        <end position="609"/>
    </location>
</feature>
<evidence type="ECO:0000313" key="2">
    <source>
        <dbReference type="EMBL" id="ERL89635.1"/>
    </source>
</evidence>
<feature type="region of interest" description="Disordered" evidence="1">
    <location>
        <begin position="621"/>
        <end position="642"/>
    </location>
</feature>
<evidence type="ECO:0000256" key="1">
    <source>
        <dbReference type="SAM" id="MobiDB-lite"/>
    </source>
</evidence>